<sequence>MCVAPLFVTVPIIALSLDNAYDPDVNANQIWIDWTKIKDFDCLTFTDNGAGMDFQKMHKMLSFGFSDKQGIGGHAAVGLYGNGFKSGSMYLGKDAIVFSKQADGMVVGLLSQTYLVSTKAQYVVVPIISFRKEKENNTTSEHRNSLKAILEHSLFETEEELLHELEVISTKGGPSGTRIIIWNLRRTSNGQTEFDFNADSEDIQIPDDDSTNEQQSPIHRQRSVPEYLYSLRAYCSILYLKPWMQILIGGKKVKTQLVAKSLGHTVKDKYTPRFLKEHVNITFGYRTKSKGEYGIMMYHNNRLIRPYVRLGCQLKANAKGVGVVGIIECDFLKPTHNKQEFDDSEEYRKIKHNLGMKLEEYWDEIRNKRMADPGKTKPIDDTEDANPDQNWVQCNTCLKWRKLADGVVPEILPDLWFCHMNDDSEFRSCRVEEEPQDSYAEQPYEKKYKQEKKKQKQQKKEPQAQNSEDSEPTPNTSATSLKHSGTQQRIGDTQTNLSNSSSPLSCSGDDHSADSLLATSTTEAASPYSRMKRKLFTRENEEVKRAKMNDQQNSTSEAVASVASADLCLPLLPVTVTLEQNSMQDELTSK</sequence>
<dbReference type="EMBL" id="JAINUF010000017">
    <property type="protein sequence ID" value="KAJ8339396.1"/>
    <property type="molecule type" value="Genomic_DNA"/>
</dbReference>
<feature type="chain" id="PRO_5040372637" description="CW-type domain-containing protein" evidence="8">
    <location>
        <begin position="28"/>
        <end position="590"/>
    </location>
</feature>
<accession>A0A9Q1EIC2</accession>
<dbReference type="Pfam" id="PF07496">
    <property type="entry name" value="zf-CW"/>
    <property type="match status" value="1"/>
</dbReference>
<dbReference type="InterPro" id="IPR041006">
    <property type="entry name" value="Morc_S5"/>
</dbReference>
<dbReference type="SUPFAM" id="SSF55874">
    <property type="entry name" value="ATPase domain of HSP90 chaperone/DNA topoisomerase II/histidine kinase"/>
    <property type="match status" value="1"/>
</dbReference>
<evidence type="ECO:0000256" key="7">
    <source>
        <dbReference type="SAM" id="MobiDB-lite"/>
    </source>
</evidence>
<organism evidence="10 11">
    <name type="scientific">Synaphobranchus kaupii</name>
    <name type="common">Kaup's arrowtooth eel</name>
    <dbReference type="NCBI Taxonomy" id="118154"/>
    <lineage>
        <taxon>Eukaryota</taxon>
        <taxon>Metazoa</taxon>
        <taxon>Chordata</taxon>
        <taxon>Craniata</taxon>
        <taxon>Vertebrata</taxon>
        <taxon>Euteleostomi</taxon>
        <taxon>Actinopterygii</taxon>
        <taxon>Neopterygii</taxon>
        <taxon>Teleostei</taxon>
        <taxon>Anguilliformes</taxon>
        <taxon>Synaphobranchidae</taxon>
        <taxon>Synaphobranchus</taxon>
    </lineage>
</organism>
<protein>
    <recommendedName>
        <fullName evidence="9">CW-type domain-containing protein</fullName>
    </recommendedName>
</protein>
<feature type="signal peptide" evidence="8">
    <location>
        <begin position="1"/>
        <end position="27"/>
    </location>
</feature>
<keyword evidence="8" id="KW-0732">Signal</keyword>
<feature type="compositionally biased region" description="Low complexity" evidence="7">
    <location>
        <begin position="496"/>
        <end position="507"/>
    </location>
</feature>
<dbReference type="Pfam" id="PF17942">
    <property type="entry name" value="Morc6_S5"/>
    <property type="match status" value="1"/>
</dbReference>
<keyword evidence="6" id="KW-0539">Nucleus</keyword>
<evidence type="ECO:0000313" key="11">
    <source>
        <dbReference type="Proteomes" id="UP001152622"/>
    </source>
</evidence>
<dbReference type="InterPro" id="IPR011124">
    <property type="entry name" value="Znf_CW"/>
</dbReference>
<dbReference type="PANTHER" id="PTHR23336:SF17">
    <property type="entry name" value="MORC FAMILY CW-TYPE ZINC FINGER PROTEIN 3"/>
    <property type="match status" value="1"/>
</dbReference>
<proteinExistence type="predicted"/>
<keyword evidence="3" id="KW-0863">Zinc-finger</keyword>
<evidence type="ECO:0000256" key="8">
    <source>
        <dbReference type="SAM" id="SignalP"/>
    </source>
</evidence>
<dbReference type="Gene3D" id="3.30.565.10">
    <property type="entry name" value="Histidine kinase-like ATPase, C-terminal domain"/>
    <property type="match status" value="1"/>
</dbReference>
<evidence type="ECO:0000256" key="1">
    <source>
        <dbReference type="ARBA" id="ARBA00004123"/>
    </source>
</evidence>
<comment type="subcellular location">
    <subcellularLocation>
        <location evidence="1">Nucleus</location>
    </subcellularLocation>
</comment>
<evidence type="ECO:0000256" key="6">
    <source>
        <dbReference type="ARBA" id="ARBA00023242"/>
    </source>
</evidence>
<keyword evidence="2" id="KW-0479">Metal-binding</keyword>
<evidence type="ECO:0000259" key="9">
    <source>
        <dbReference type="PROSITE" id="PS51050"/>
    </source>
</evidence>
<dbReference type="OrthoDB" id="757982at2759"/>
<gene>
    <name evidence="10" type="ORF">SKAU_G00361820</name>
</gene>
<keyword evidence="5" id="KW-0175">Coiled coil</keyword>
<name>A0A9Q1EIC2_SYNKA</name>
<keyword evidence="11" id="KW-1185">Reference proteome</keyword>
<dbReference type="PANTHER" id="PTHR23336">
    <property type="entry name" value="ZINC FINGER CW-TYPE COILED-COIL DOMAIN PROTEIN 3"/>
    <property type="match status" value="1"/>
</dbReference>
<evidence type="ECO:0000256" key="2">
    <source>
        <dbReference type="ARBA" id="ARBA00022723"/>
    </source>
</evidence>
<dbReference type="Pfam" id="PF13589">
    <property type="entry name" value="HATPase_c_3"/>
    <property type="match status" value="1"/>
</dbReference>
<evidence type="ECO:0000256" key="4">
    <source>
        <dbReference type="ARBA" id="ARBA00022833"/>
    </source>
</evidence>
<dbReference type="GO" id="GO:0016605">
    <property type="term" value="C:PML body"/>
    <property type="evidence" value="ECO:0007669"/>
    <property type="project" value="TreeGrafter"/>
</dbReference>
<dbReference type="PROSITE" id="PS51050">
    <property type="entry name" value="ZF_CW"/>
    <property type="match status" value="1"/>
</dbReference>
<dbReference type="Proteomes" id="UP001152622">
    <property type="component" value="Chromosome 17"/>
</dbReference>
<dbReference type="GO" id="GO:0016887">
    <property type="term" value="F:ATP hydrolysis activity"/>
    <property type="evidence" value="ECO:0007669"/>
    <property type="project" value="InterPro"/>
</dbReference>
<dbReference type="InterPro" id="IPR036890">
    <property type="entry name" value="HATPase_C_sf"/>
</dbReference>
<reference evidence="10" key="1">
    <citation type="journal article" date="2023" name="Science">
        <title>Genome structures resolve the early diversification of teleost fishes.</title>
        <authorList>
            <person name="Parey E."/>
            <person name="Louis A."/>
            <person name="Montfort J."/>
            <person name="Bouchez O."/>
            <person name="Roques C."/>
            <person name="Iampietro C."/>
            <person name="Lluch J."/>
            <person name="Castinel A."/>
            <person name="Donnadieu C."/>
            <person name="Desvignes T."/>
            <person name="Floi Bucao C."/>
            <person name="Jouanno E."/>
            <person name="Wen M."/>
            <person name="Mejri S."/>
            <person name="Dirks R."/>
            <person name="Jansen H."/>
            <person name="Henkel C."/>
            <person name="Chen W.J."/>
            <person name="Zahm M."/>
            <person name="Cabau C."/>
            <person name="Klopp C."/>
            <person name="Thompson A.W."/>
            <person name="Robinson-Rechavi M."/>
            <person name="Braasch I."/>
            <person name="Lecointre G."/>
            <person name="Bobe J."/>
            <person name="Postlethwait J.H."/>
            <person name="Berthelot C."/>
            <person name="Roest Crollius H."/>
            <person name="Guiguen Y."/>
        </authorList>
    </citation>
    <scope>NUCLEOTIDE SEQUENCE</scope>
    <source>
        <strain evidence="10">WJC10195</strain>
    </source>
</reference>
<feature type="region of interest" description="Disordered" evidence="7">
    <location>
        <begin position="433"/>
        <end position="514"/>
    </location>
</feature>
<evidence type="ECO:0000256" key="5">
    <source>
        <dbReference type="ARBA" id="ARBA00023054"/>
    </source>
</evidence>
<keyword evidence="4" id="KW-0862">Zinc</keyword>
<evidence type="ECO:0000313" key="10">
    <source>
        <dbReference type="EMBL" id="KAJ8339396.1"/>
    </source>
</evidence>
<feature type="domain" description="CW-type" evidence="9">
    <location>
        <begin position="385"/>
        <end position="437"/>
    </location>
</feature>
<dbReference type="Gene3D" id="3.30.40.100">
    <property type="match status" value="1"/>
</dbReference>
<dbReference type="GO" id="GO:0008270">
    <property type="term" value="F:zinc ion binding"/>
    <property type="evidence" value="ECO:0007669"/>
    <property type="project" value="UniProtKB-KW"/>
</dbReference>
<feature type="region of interest" description="Disordered" evidence="7">
    <location>
        <begin position="198"/>
        <end position="219"/>
    </location>
</feature>
<dbReference type="AlphaFoldDB" id="A0A9Q1EIC2"/>
<feature type="compositionally biased region" description="Polar residues" evidence="7">
    <location>
        <begin position="472"/>
        <end position="495"/>
    </location>
</feature>
<feature type="compositionally biased region" description="Acidic residues" evidence="7">
    <location>
        <begin position="198"/>
        <end position="211"/>
    </location>
</feature>
<comment type="caution">
    <text evidence="10">The sequence shown here is derived from an EMBL/GenBank/DDBJ whole genome shotgun (WGS) entry which is preliminary data.</text>
</comment>
<dbReference type="InterPro" id="IPR045261">
    <property type="entry name" value="MORC_ATPase"/>
</dbReference>
<evidence type="ECO:0000256" key="3">
    <source>
        <dbReference type="ARBA" id="ARBA00022771"/>
    </source>
</evidence>